<dbReference type="Proteomes" id="UP000600214">
    <property type="component" value="Unassembled WGS sequence"/>
</dbReference>
<gene>
    <name evidence="2" type="ORF">GCM10007423_19630</name>
</gene>
<evidence type="ECO:0000313" key="2">
    <source>
        <dbReference type="EMBL" id="GGH31051.1"/>
    </source>
</evidence>
<proteinExistence type="predicted"/>
<dbReference type="RefSeq" id="WP_229221751.1">
    <property type="nucleotide sequence ID" value="NZ_BMIA01000001.1"/>
</dbReference>
<dbReference type="Gene3D" id="3.40.50.1820">
    <property type="entry name" value="alpha/beta hydrolase"/>
    <property type="match status" value="1"/>
</dbReference>
<evidence type="ECO:0000259" key="1">
    <source>
        <dbReference type="Pfam" id="PF12697"/>
    </source>
</evidence>
<organism evidence="2 3">
    <name type="scientific">Dyadobacter endophyticus</name>
    <dbReference type="NCBI Taxonomy" id="1749036"/>
    <lineage>
        <taxon>Bacteria</taxon>
        <taxon>Pseudomonadati</taxon>
        <taxon>Bacteroidota</taxon>
        <taxon>Cytophagia</taxon>
        <taxon>Cytophagales</taxon>
        <taxon>Spirosomataceae</taxon>
        <taxon>Dyadobacter</taxon>
    </lineage>
</organism>
<accession>A0ABQ1YMM8</accession>
<dbReference type="InterPro" id="IPR029058">
    <property type="entry name" value="AB_hydrolase_fold"/>
</dbReference>
<dbReference type="PANTHER" id="PTHR37017">
    <property type="entry name" value="AB HYDROLASE-1 DOMAIN-CONTAINING PROTEIN-RELATED"/>
    <property type="match status" value="1"/>
</dbReference>
<evidence type="ECO:0000313" key="3">
    <source>
        <dbReference type="Proteomes" id="UP000600214"/>
    </source>
</evidence>
<protein>
    <submittedName>
        <fullName evidence="2">Alpha/beta hydrolase</fullName>
    </submittedName>
</protein>
<comment type="caution">
    <text evidence="2">The sequence shown here is derived from an EMBL/GenBank/DDBJ whole genome shotgun (WGS) entry which is preliminary data.</text>
</comment>
<feature type="domain" description="AB hydrolase-1" evidence="1">
    <location>
        <begin position="41"/>
        <end position="253"/>
    </location>
</feature>
<dbReference type="SUPFAM" id="SSF53474">
    <property type="entry name" value="alpha/beta-Hydrolases"/>
    <property type="match status" value="1"/>
</dbReference>
<sequence>MSKFNSIAIGMVATALFAFVSRQQIESGQKHEEPQKGVKNIVLVHGAFADGSSWSKVIPLLEAKGFKVTAVQNPLTSLNDDVTAAKRIIALQDGPVLLVGHSWGGVVISEAGNDPKVAGLVYMAAFAPDTGESLNDVAKTATPAPGNEEVRADAAGFLSLTPKGIFEDFAQDLPMPERKLILATQGQWAAFTTGEKVSKAAWHDKPSWFIIGGNDRMINPGLQRTLAKKIGAKSLELNSSHVPMLSQPAKVAAFIANAASTVDTQGIASK</sequence>
<keyword evidence="2" id="KW-0378">Hydrolase</keyword>
<dbReference type="PANTHER" id="PTHR37017:SF11">
    <property type="entry name" value="ESTERASE_LIPASE_THIOESTERASE DOMAIN-CONTAINING PROTEIN"/>
    <property type="match status" value="1"/>
</dbReference>
<name>A0ABQ1YMM8_9BACT</name>
<dbReference type="EMBL" id="BMIA01000001">
    <property type="protein sequence ID" value="GGH31051.1"/>
    <property type="molecule type" value="Genomic_DNA"/>
</dbReference>
<dbReference type="GO" id="GO:0016787">
    <property type="term" value="F:hydrolase activity"/>
    <property type="evidence" value="ECO:0007669"/>
    <property type="project" value="UniProtKB-KW"/>
</dbReference>
<dbReference type="Pfam" id="PF12697">
    <property type="entry name" value="Abhydrolase_6"/>
    <property type="match status" value="1"/>
</dbReference>
<dbReference type="InterPro" id="IPR000073">
    <property type="entry name" value="AB_hydrolase_1"/>
</dbReference>
<keyword evidence="3" id="KW-1185">Reference proteome</keyword>
<dbReference type="InterPro" id="IPR052897">
    <property type="entry name" value="Sec-Metab_Biosynth_Hydrolase"/>
</dbReference>
<reference evidence="3" key="1">
    <citation type="journal article" date="2019" name="Int. J. Syst. Evol. Microbiol.">
        <title>The Global Catalogue of Microorganisms (GCM) 10K type strain sequencing project: providing services to taxonomists for standard genome sequencing and annotation.</title>
        <authorList>
            <consortium name="The Broad Institute Genomics Platform"/>
            <consortium name="The Broad Institute Genome Sequencing Center for Infectious Disease"/>
            <person name="Wu L."/>
            <person name="Ma J."/>
        </authorList>
    </citation>
    <scope>NUCLEOTIDE SEQUENCE [LARGE SCALE GENOMIC DNA]</scope>
    <source>
        <strain evidence="3">CGMCC 1.15288</strain>
    </source>
</reference>